<keyword evidence="1" id="KW-0732">Signal</keyword>
<proteinExistence type="predicted"/>
<evidence type="ECO:0000313" key="3">
    <source>
        <dbReference type="Proteomes" id="UP000199021"/>
    </source>
</evidence>
<evidence type="ECO:0000313" key="2">
    <source>
        <dbReference type="EMBL" id="SEQ23727.1"/>
    </source>
</evidence>
<dbReference type="AlphaFoldDB" id="A0A1H9EDT7"/>
<evidence type="ECO:0000256" key="1">
    <source>
        <dbReference type="SAM" id="SignalP"/>
    </source>
</evidence>
<name>A0A1H9EDT7_9BACT</name>
<reference evidence="3" key="1">
    <citation type="submission" date="2016-10" db="EMBL/GenBank/DDBJ databases">
        <authorList>
            <person name="Varghese N."/>
            <person name="Submissions S."/>
        </authorList>
    </citation>
    <scope>NUCLEOTIDE SEQUENCE [LARGE SCALE GENOMIC DNA]</scope>
    <source>
        <strain evidence="3">DSM 24740</strain>
    </source>
</reference>
<keyword evidence="3" id="KW-1185">Reference proteome</keyword>
<evidence type="ECO:0008006" key="4">
    <source>
        <dbReference type="Google" id="ProtNLM"/>
    </source>
</evidence>
<accession>A0A1H9EDT7</accession>
<dbReference type="STRING" id="478744.SAMN05444359_10739"/>
<feature type="chain" id="PRO_5011520159" description="DUF2911 domain-containing protein" evidence="1">
    <location>
        <begin position="22"/>
        <end position="293"/>
    </location>
</feature>
<dbReference type="Pfam" id="PF11138">
    <property type="entry name" value="DUF2911"/>
    <property type="match status" value="1"/>
</dbReference>
<gene>
    <name evidence="2" type="ORF">SAMN05444359_10739</name>
</gene>
<feature type="signal peptide" evidence="1">
    <location>
        <begin position="1"/>
        <end position="21"/>
    </location>
</feature>
<sequence length="293" mass="33126">MFRIISLLFCALFISTSSLQAQFFLPPLSPKASLTQMVGNTIIKVEYSRAIARGRTIFGGLIPYDKPWQTSASEVIISFDEPVIIDKQRLPAGKYALITIPGEKEWTIIIHDANHGILEYGKSEIRIQTCVPVTKAGRHYEALSFDFDISDNNARLYISWTDVQVSFPISTGINEQITTYIDSIISAPLMGDGHEYFKPINYLLFNQQQPDKALALIARFQEVDKGEYPYRMLMRAYTQLGQKDKALKAADKGIEAVKREYAHQPERISSLLKSYEEQRAMITAGTTNGQKSW</sequence>
<dbReference type="Proteomes" id="UP000199021">
    <property type="component" value="Unassembled WGS sequence"/>
</dbReference>
<organism evidence="2 3">
    <name type="scientific">Neolewinella agarilytica</name>
    <dbReference type="NCBI Taxonomy" id="478744"/>
    <lineage>
        <taxon>Bacteria</taxon>
        <taxon>Pseudomonadati</taxon>
        <taxon>Bacteroidota</taxon>
        <taxon>Saprospiria</taxon>
        <taxon>Saprospirales</taxon>
        <taxon>Lewinellaceae</taxon>
        <taxon>Neolewinella</taxon>
    </lineage>
</organism>
<dbReference type="RefSeq" id="WP_090167082.1">
    <property type="nucleotide sequence ID" value="NZ_FOFB01000007.1"/>
</dbReference>
<dbReference type="InterPro" id="IPR021314">
    <property type="entry name" value="DUF2911"/>
</dbReference>
<dbReference type="InterPro" id="IPR011990">
    <property type="entry name" value="TPR-like_helical_dom_sf"/>
</dbReference>
<protein>
    <recommendedName>
        <fullName evidence="4">DUF2911 domain-containing protein</fullName>
    </recommendedName>
</protein>
<dbReference type="OrthoDB" id="195456at2"/>
<dbReference type="SUPFAM" id="SSF48452">
    <property type="entry name" value="TPR-like"/>
    <property type="match status" value="1"/>
</dbReference>
<dbReference type="InParanoid" id="A0A1H9EDT7"/>
<dbReference type="EMBL" id="FOFB01000007">
    <property type="protein sequence ID" value="SEQ23727.1"/>
    <property type="molecule type" value="Genomic_DNA"/>
</dbReference>